<dbReference type="Proteomes" id="UP000334019">
    <property type="component" value="Chromosome"/>
</dbReference>
<evidence type="ECO:0000313" key="4">
    <source>
        <dbReference type="EMBL" id="QGG93741.1"/>
    </source>
</evidence>
<feature type="domain" description="SLH" evidence="3">
    <location>
        <begin position="168"/>
        <end position="224"/>
    </location>
</feature>
<feature type="compositionally biased region" description="Basic and acidic residues" evidence="1">
    <location>
        <begin position="130"/>
        <end position="145"/>
    </location>
</feature>
<accession>A0A5Q2RGT1</accession>
<evidence type="ECO:0000259" key="3">
    <source>
        <dbReference type="PROSITE" id="PS51272"/>
    </source>
</evidence>
<feature type="signal peptide" evidence="2">
    <location>
        <begin position="1"/>
        <end position="24"/>
    </location>
</feature>
<dbReference type="Pfam" id="PF00395">
    <property type="entry name" value="SLH"/>
    <property type="match status" value="2"/>
</dbReference>
<dbReference type="EMBL" id="CP045851">
    <property type="protein sequence ID" value="QGG93741.1"/>
    <property type="molecule type" value="Genomic_DNA"/>
</dbReference>
<feature type="domain" description="SLH" evidence="3">
    <location>
        <begin position="39"/>
        <end position="103"/>
    </location>
</feature>
<dbReference type="PROSITE" id="PS51272">
    <property type="entry name" value="SLH"/>
    <property type="match status" value="2"/>
</dbReference>
<protein>
    <recommendedName>
        <fullName evidence="3">SLH domain-containing protein</fullName>
    </recommendedName>
</protein>
<reference evidence="4 5" key="1">
    <citation type="submission" date="2019-11" db="EMBL/GenBank/DDBJ databases">
        <authorList>
            <person name="He Y."/>
        </authorList>
    </citation>
    <scope>NUCLEOTIDE SEQUENCE [LARGE SCALE GENOMIC DNA]</scope>
    <source>
        <strain evidence="4 5">SCSIO 58843</strain>
    </source>
</reference>
<sequence>MNRFTASVALVLAFTGAATGPAGAAPPDRDAVAVTARPLSPHFSDVPPGAYYATPVGWLVERRLTTGVGGTGLFQPDTPVTRAQVATFLHRLAGSPPARPAPHIDVRRDAYYTAAVGWVYETGTMGSTDGPDRGDRDRPFRFSPDRPMTRGDVVITLWVAAGTPWGHPPTTFPDASTGYILPGAVAWAEAEGITTGVGGTGLFQPDALVTRGQLATFLHRLHGR</sequence>
<organism evidence="4 5">
    <name type="scientific">Actinomarinicola tropica</name>
    <dbReference type="NCBI Taxonomy" id="2789776"/>
    <lineage>
        <taxon>Bacteria</taxon>
        <taxon>Bacillati</taxon>
        <taxon>Actinomycetota</taxon>
        <taxon>Acidimicrobiia</taxon>
        <taxon>Acidimicrobiales</taxon>
        <taxon>Iamiaceae</taxon>
        <taxon>Actinomarinicola</taxon>
    </lineage>
</organism>
<evidence type="ECO:0000256" key="1">
    <source>
        <dbReference type="SAM" id="MobiDB-lite"/>
    </source>
</evidence>
<evidence type="ECO:0000256" key="2">
    <source>
        <dbReference type="SAM" id="SignalP"/>
    </source>
</evidence>
<dbReference type="KEGG" id="atq:GH723_00670"/>
<proteinExistence type="predicted"/>
<evidence type="ECO:0000313" key="5">
    <source>
        <dbReference type="Proteomes" id="UP000334019"/>
    </source>
</evidence>
<gene>
    <name evidence="4" type="ORF">GH723_00670</name>
</gene>
<keyword evidence="2" id="KW-0732">Signal</keyword>
<dbReference type="AlphaFoldDB" id="A0A5Q2RGT1"/>
<keyword evidence="5" id="KW-1185">Reference proteome</keyword>
<feature type="region of interest" description="Disordered" evidence="1">
    <location>
        <begin position="125"/>
        <end position="145"/>
    </location>
</feature>
<feature type="chain" id="PRO_5024456170" description="SLH domain-containing protein" evidence="2">
    <location>
        <begin position="25"/>
        <end position="224"/>
    </location>
</feature>
<dbReference type="InterPro" id="IPR001119">
    <property type="entry name" value="SLH_dom"/>
</dbReference>
<dbReference type="RefSeq" id="WP_153757847.1">
    <property type="nucleotide sequence ID" value="NZ_CP045851.1"/>
</dbReference>
<name>A0A5Q2RGT1_9ACTN</name>